<dbReference type="GO" id="GO:0016020">
    <property type="term" value="C:membrane"/>
    <property type="evidence" value="ECO:0007669"/>
    <property type="project" value="UniProtKB-SubCell"/>
</dbReference>
<feature type="transmembrane region" description="Helical" evidence="5">
    <location>
        <begin position="12"/>
        <end position="37"/>
    </location>
</feature>
<protein>
    <submittedName>
        <fullName evidence="6">Amino acid permease</fullName>
    </submittedName>
</protein>
<feature type="transmembrane region" description="Helical" evidence="5">
    <location>
        <begin position="95"/>
        <end position="119"/>
    </location>
</feature>
<dbReference type="InterPro" id="IPR002293">
    <property type="entry name" value="AA/rel_permease1"/>
</dbReference>
<feature type="transmembrane region" description="Helical" evidence="5">
    <location>
        <begin position="330"/>
        <end position="350"/>
    </location>
</feature>
<dbReference type="RefSeq" id="WP_117381884.1">
    <property type="nucleotide sequence ID" value="NZ_QWDE01000001.1"/>
</dbReference>
<proteinExistence type="predicted"/>
<comment type="subcellular location">
    <subcellularLocation>
        <location evidence="1">Membrane</location>
        <topology evidence="1">Multi-pass membrane protein</topology>
    </subcellularLocation>
</comment>
<accession>A0A3E2NVD8</accession>
<keyword evidence="4 5" id="KW-0472">Membrane</keyword>
<sequence>MAEKSLARRLGLAQATAINMTDMVGIGPFITLPMVIGMMNGPWFLYAWLAGAILSFIDAMVWSELGAAFPMAGGSYNFLKETYGKTKLGRLMSFLFVWQTMIQAPLVIASAAIGFSYYFSFLTPLTAWESKLMSGGVVVAIVALLYRRIESIGKISVVLWVGVLVTMFWIIGGGIAHGNFMAPIKHINDGFKVNYAFVAAIGFASVKSVYSYLGYYNVCHLGGEIINPSKNIPRSMFLSIAGIALLYLLMNISVVSVIPWQQAKDSKFVISEFMQYLAGDTAAKVVTCLVLLVAFSSVFSATLGYSRIPYAAAADGAFFKVFAKLHPKGNFPYVSLLVLGAIAFAFSLLFKLSDVISAILAMRILVQFIAQAIGLLLLRKSRKTSLFPYKMPFFPVPVILAVLIWLGILISTGLHMVAGGLIAIAAGTVVYFVKAKMNREWPYQPKNIVE</sequence>
<dbReference type="PANTHER" id="PTHR11785">
    <property type="entry name" value="AMINO ACID TRANSPORTER"/>
    <property type="match status" value="1"/>
</dbReference>
<dbReference type="Gene3D" id="1.20.1740.10">
    <property type="entry name" value="Amino acid/polyamine transporter I"/>
    <property type="match status" value="1"/>
</dbReference>
<gene>
    <name evidence="6" type="ORF">DYU05_05085</name>
</gene>
<evidence type="ECO:0000313" key="6">
    <source>
        <dbReference type="EMBL" id="RFZ84983.1"/>
    </source>
</evidence>
<keyword evidence="2 5" id="KW-0812">Transmembrane</keyword>
<evidence type="ECO:0000256" key="4">
    <source>
        <dbReference type="ARBA" id="ARBA00023136"/>
    </source>
</evidence>
<feature type="transmembrane region" description="Helical" evidence="5">
    <location>
        <begin position="236"/>
        <end position="261"/>
    </location>
</feature>
<name>A0A3E2NVD8_9SPHI</name>
<organism evidence="6 7">
    <name type="scientific">Mucilaginibacter terrenus</name>
    <dbReference type="NCBI Taxonomy" id="2482727"/>
    <lineage>
        <taxon>Bacteria</taxon>
        <taxon>Pseudomonadati</taxon>
        <taxon>Bacteroidota</taxon>
        <taxon>Sphingobacteriia</taxon>
        <taxon>Sphingobacteriales</taxon>
        <taxon>Sphingobacteriaceae</taxon>
        <taxon>Mucilaginibacter</taxon>
    </lineage>
</organism>
<feature type="transmembrane region" description="Helical" evidence="5">
    <location>
        <begin position="391"/>
        <end position="410"/>
    </location>
</feature>
<feature type="transmembrane region" description="Helical" evidence="5">
    <location>
        <begin position="281"/>
        <end position="303"/>
    </location>
</feature>
<feature type="transmembrane region" description="Helical" evidence="5">
    <location>
        <begin position="125"/>
        <end position="145"/>
    </location>
</feature>
<dbReference type="Pfam" id="PF13520">
    <property type="entry name" value="AA_permease_2"/>
    <property type="match status" value="1"/>
</dbReference>
<evidence type="ECO:0000256" key="3">
    <source>
        <dbReference type="ARBA" id="ARBA00022989"/>
    </source>
</evidence>
<dbReference type="EMBL" id="QWDE01000001">
    <property type="protein sequence ID" value="RFZ84983.1"/>
    <property type="molecule type" value="Genomic_DNA"/>
</dbReference>
<comment type="caution">
    <text evidence="6">The sequence shown here is derived from an EMBL/GenBank/DDBJ whole genome shotgun (WGS) entry which is preliminary data.</text>
</comment>
<keyword evidence="3 5" id="KW-1133">Transmembrane helix</keyword>
<dbReference type="PANTHER" id="PTHR11785:SF512">
    <property type="entry name" value="SOBREMESA, ISOFORM B"/>
    <property type="match status" value="1"/>
</dbReference>
<dbReference type="InterPro" id="IPR050598">
    <property type="entry name" value="AminoAcid_Transporter"/>
</dbReference>
<feature type="transmembrane region" description="Helical" evidence="5">
    <location>
        <begin position="416"/>
        <end position="433"/>
    </location>
</feature>
<dbReference type="GO" id="GO:0015179">
    <property type="term" value="F:L-amino acid transmembrane transporter activity"/>
    <property type="evidence" value="ECO:0007669"/>
    <property type="project" value="TreeGrafter"/>
</dbReference>
<dbReference type="PIRSF" id="PIRSF006060">
    <property type="entry name" value="AA_transporter"/>
    <property type="match status" value="1"/>
</dbReference>
<feature type="transmembrane region" description="Helical" evidence="5">
    <location>
        <begin position="195"/>
        <end position="215"/>
    </location>
</feature>
<evidence type="ECO:0000256" key="5">
    <source>
        <dbReference type="SAM" id="Phobius"/>
    </source>
</evidence>
<evidence type="ECO:0000256" key="1">
    <source>
        <dbReference type="ARBA" id="ARBA00004141"/>
    </source>
</evidence>
<dbReference type="AlphaFoldDB" id="A0A3E2NVD8"/>
<evidence type="ECO:0000256" key="2">
    <source>
        <dbReference type="ARBA" id="ARBA00022692"/>
    </source>
</evidence>
<keyword evidence="7" id="KW-1185">Reference proteome</keyword>
<reference evidence="6 7" key="1">
    <citation type="submission" date="2018-08" db="EMBL/GenBank/DDBJ databases">
        <title>Mucilaginibacter terrae sp. nov., isolated from manganese diggings.</title>
        <authorList>
            <person name="Huang Y."/>
            <person name="Zhou Z."/>
        </authorList>
    </citation>
    <scope>NUCLEOTIDE SEQUENCE [LARGE SCALE GENOMIC DNA]</scope>
    <source>
        <strain evidence="6 7">ZH6</strain>
    </source>
</reference>
<dbReference type="Proteomes" id="UP000260823">
    <property type="component" value="Unassembled WGS sequence"/>
</dbReference>
<evidence type="ECO:0000313" key="7">
    <source>
        <dbReference type="Proteomes" id="UP000260823"/>
    </source>
</evidence>
<dbReference type="OrthoDB" id="9810109at2"/>
<feature type="transmembrane region" description="Helical" evidence="5">
    <location>
        <begin position="356"/>
        <end position="379"/>
    </location>
</feature>
<feature type="transmembrane region" description="Helical" evidence="5">
    <location>
        <begin position="157"/>
        <end position="175"/>
    </location>
</feature>